<dbReference type="GeneID" id="35766608"/>
<dbReference type="Pfam" id="PF16875">
    <property type="entry name" value="Glyco_hydro_36N"/>
    <property type="match status" value="1"/>
</dbReference>
<protein>
    <recommendedName>
        <fullName evidence="3 6">Alpha-galactosidase</fullName>
        <ecNumber evidence="3 6">3.2.1.22</ecNumber>
    </recommendedName>
</protein>
<feature type="binding site" evidence="8">
    <location>
        <position position="200"/>
    </location>
    <ligand>
        <name>substrate</name>
    </ligand>
</feature>
<comment type="catalytic activity">
    <reaction evidence="1 6">
        <text>Hydrolysis of terminal, non-reducing alpha-D-galactose residues in alpha-D-galactosides, including galactose oligosaccharides, galactomannans and galactolipids.</text>
        <dbReference type="EC" id="3.2.1.22"/>
    </reaction>
</comment>
<dbReference type="SMR" id="A0A3L8GNN1"/>
<dbReference type="InterPro" id="IPR013780">
    <property type="entry name" value="Glyco_hydro_b"/>
</dbReference>
<dbReference type="PRINTS" id="PR00743">
    <property type="entry name" value="GLHYDRLASE36"/>
</dbReference>
<dbReference type="InterPro" id="IPR000111">
    <property type="entry name" value="Glyco_hydro_27/36_CS"/>
</dbReference>
<evidence type="ECO:0000256" key="5">
    <source>
        <dbReference type="ARBA" id="ARBA00023295"/>
    </source>
</evidence>
<dbReference type="SUPFAM" id="SSF51445">
    <property type="entry name" value="(Trans)glycosidases"/>
    <property type="match status" value="1"/>
</dbReference>
<dbReference type="InterPro" id="IPR002252">
    <property type="entry name" value="Glyco_hydro_36"/>
</dbReference>
<dbReference type="InterPro" id="IPR031705">
    <property type="entry name" value="Glyco_hydro_36_C"/>
</dbReference>
<evidence type="ECO:0000313" key="14">
    <source>
        <dbReference type="Proteomes" id="UP000269148"/>
    </source>
</evidence>
<dbReference type="Pfam" id="PF16874">
    <property type="entry name" value="Glyco_hydro_36C"/>
    <property type="match status" value="1"/>
</dbReference>
<sequence length="734" mass="84161">MPIHINQEKQEFHLYNDDISYIVAILPNGQVGHHYFGKRVHLEDSFAYLQERDYRSLTVYPSESDPTFSLQHTRQEYPSFGTGDFANPAFTIKAVDGSRLSEFIYKGHQLQKGKPVLDGLPSTYVESDEEATTLILHLEDQVTKTKLDLVYSIYENRPVIARHVRFEQIGKQAISIERLMSASLDFQDSDYDWIHLDGAWGRERHLVRSPLRQGCQSIYSLKGTSSSEHNPFVAIVRPHTTEHQGQAMGFSLVYSGNFLAQLDLSPYQQARLTMGIHPEGFEWLLQEGESLTSPELVMVYSDQGLNGMSQTFHCLYGERLVRGPWRDKERPILLNNWEAMTFDFDENRIVSLAKEAARLGVELFVMDDGWFGKRNNDRAGLGDWTVNVEKLPKGLTGVIDAVHGMGMKFGLWIEPEMVNKDSDLFREHPDWIFHHPTRNQSHGRFQYTLNMAHEEVYQNIYQQIHKLLSEHAIDYIKWDMNRYMAEVYSVFHAADQQGKLYHQYILNIYRLYEALTSAFPEILFESCSSGGARFDPGMLYYAPQTWTSDNSDALERMTIQYGTSFVYPLSSMGCHVSESPNQQVGRCTPLATRANVAYFGSFGYELDLTLLNQAEKKAIAKQIDFYKANRVIFQKGLFTRLVSPFETNYLAWQVLSADGKKGFIAFYRQLIACNEVSYRLYLKGLDQDAKYLINGSSYYYGSSLMHAGLVIAKTDFEDGLKDFSSLLISIEKVD</sequence>
<dbReference type="Gene3D" id="3.20.20.70">
    <property type="entry name" value="Aldolase class I"/>
    <property type="match status" value="1"/>
</dbReference>
<dbReference type="InterPro" id="IPR031704">
    <property type="entry name" value="Glyco_hydro_36_N"/>
</dbReference>
<evidence type="ECO:0000256" key="7">
    <source>
        <dbReference type="PIRSR" id="PIRSR005536-1"/>
    </source>
</evidence>
<feature type="binding site" evidence="8">
    <location>
        <position position="527"/>
    </location>
    <ligand>
        <name>substrate</name>
    </ligand>
</feature>
<dbReference type="PIRSF" id="PIRSF005536">
    <property type="entry name" value="Agal"/>
    <property type="match status" value="1"/>
</dbReference>
<evidence type="ECO:0000256" key="8">
    <source>
        <dbReference type="PIRSR" id="PIRSR005536-2"/>
    </source>
</evidence>
<dbReference type="Proteomes" id="UP000025245">
    <property type="component" value="Chromosome"/>
</dbReference>
<dbReference type="Pfam" id="PF02065">
    <property type="entry name" value="Melibiase"/>
    <property type="match status" value="1"/>
</dbReference>
<evidence type="ECO:0000256" key="3">
    <source>
        <dbReference type="ARBA" id="ARBA00012755"/>
    </source>
</evidence>
<evidence type="ECO:0000256" key="2">
    <source>
        <dbReference type="ARBA" id="ARBA00006202"/>
    </source>
</evidence>
<dbReference type="InterPro" id="IPR017853">
    <property type="entry name" value="GH"/>
</dbReference>
<dbReference type="GO" id="GO:0016052">
    <property type="term" value="P:carbohydrate catabolic process"/>
    <property type="evidence" value="ECO:0007669"/>
    <property type="project" value="InterPro"/>
</dbReference>
<dbReference type="STRING" id="1346.BMF34_02475"/>
<evidence type="ECO:0000313" key="13">
    <source>
        <dbReference type="Proteomes" id="UP000025245"/>
    </source>
</evidence>
<dbReference type="EMBL" id="QLQD01000027">
    <property type="protein sequence ID" value="RLU58253.1"/>
    <property type="molecule type" value="Genomic_DNA"/>
</dbReference>
<dbReference type="FunFam" id="3.20.20.70:FF:000118">
    <property type="entry name" value="Alpha-galactosidase"/>
    <property type="match status" value="1"/>
</dbReference>
<proteinExistence type="inferred from homology"/>
<dbReference type="PANTHER" id="PTHR43053">
    <property type="entry name" value="GLYCOSIDASE FAMILY 31"/>
    <property type="match status" value="1"/>
</dbReference>
<feature type="binding site" evidence="8">
    <location>
        <begin position="477"/>
        <end position="481"/>
    </location>
    <ligand>
        <name>substrate</name>
    </ligand>
</feature>
<dbReference type="AlphaFoldDB" id="A0A3L8GNN1"/>
<keyword evidence="13" id="KW-1185">Reference proteome</keyword>
<feature type="binding site" evidence="8">
    <location>
        <begin position="367"/>
        <end position="368"/>
    </location>
    <ligand>
        <name>substrate</name>
    </ligand>
</feature>
<dbReference type="OrthoDB" id="9758822at2"/>
<dbReference type="KEGG" id="siq:DQ08_02350"/>
<gene>
    <name evidence="12" type="ORF">DIY07_02510</name>
    <name evidence="11" type="ORF">DQ08_02350</name>
</gene>
<evidence type="ECO:0000313" key="12">
    <source>
        <dbReference type="EMBL" id="RLU58253.1"/>
    </source>
</evidence>
<feature type="binding site" evidence="8">
    <location>
        <position position="549"/>
    </location>
    <ligand>
        <name>substrate</name>
    </ligand>
</feature>
<dbReference type="EMBL" id="CP007586">
    <property type="protein sequence ID" value="AHY15323.1"/>
    <property type="molecule type" value="Genomic_DNA"/>
</dbReference>
<evidence type="ECO:0000259" key="9">
    <source>
        <dbReference type="Pfam" id="PF16874"/>
    </source>
</evidence>
<dbReference type="CDD" id="cd14791">
    <property type="entry name" value="GH36"/>
    <property type="match status" value="1"/>
</dbReference>
<dbReference type="EC" id="3.2.1.22" evidence="3 6"/>
<dbReference type="InterPro" id="IPR050985">
    <property type="entry name" value="Alpha-glycosidase_related"/>
</dbReference>
<accession>A0A3L8GNN1</accession>
<evidence type="ECO:0000259" key="10">
    <source>
        <dbReference type="Pfam" id="PF16875"/>
    </source>
</evidence>
<dbReference type="KEGG" id="siz:SI82_02585"/>
<dbReference type="InterPro" id="IPR038417">
    <property type="entry name" value="Alpga-gal_N_sf"/>
</dbReference>
<evidence type="ECO:0000256" key="4">
    <source>
        <dbReference type="ARBA" id="ARBA00022801"/>
    </source>
</evidence>
<evidence type="ECO:0000256" key="6">
    <source>
        <dbReference type="PIRNR" id="PIRNR005536"/>
    </source>
</evidence>
<reference evidence="11 13" key="1">
    <citation type="journal article" date="2014" name="Genome Announc.">
        <title>Complete Genome Sequence of a Virulent Strain, Streptococcus iniae ISET0901, Isolated from Diseased Tilapia.</title>
        <authorList>
            <person name="Pridgeon J.W."/>
            <person name="Zhang D."/>
            <person name="Zhang L."/>
        </authorList>
    </citation>
    <scope>NUCLEOTIDE SEQUENCE [LARGE SCALE GENOMIC DNA]</scope>
    <source>
        <strain evidence="11 13">ISET0901</strain>
    </source>
</reference>
<dbReference type="RefSeq" id="WP_003100919.1">
    <property type="nucleotide sequence ID" value="NZ_CP010783.1"/>
</dbReference>
<organism evidence="12 14">
    <name type="scientific">Streptococcus iniae</name>
    <name type="common">Streptococcus shiloi</name>
    <dbReference type="NCBI Taxonomy" id="1346"/>
    <lineage>
        <taxon>Bacteria</taxon>
        <taxon>Bacillati</taxon>
        <taxon>Bacillota</taxon>
        <taxon>Bacilli</taxon>
        <taxon>Lactobacillales</taxon>
        <taxon>Streptococcaceae</taxon>
        <taxon>Streptococcus</taxon>
    </lineage>
</organism>
<keyword evidence="5 6" id="KW-0326">Glycosidase</keyword>
<dbReference type="Gene3D" id="2.70.98.60">
    <property type="entry name" value="alpha-galactosidase from lactobacil brevis"/>
    <property type="match status" value="1"/>
</dbReference>
<reference evidence="12 14" key="2">
    <citation type="submission" date="2018-06" db="EMBL/GenBank/DDBJ databases">
        <title>Mutators as drivers of adaptation in pathogenic bacteria and a risk factor for host jumps and vaccine escape.</title>
        <authorList>
            <person name="Barnes A.C."/>
            <person name="Silayeva O."/>
        </authorList>
    </citation>
    <scope>NUCLEOTIDE SEQUENCE [LARGE SCALE GENOMIC DNA]</scope>
    <source>
        <strain evidence="12 14">QMA0445</strain>
    </source>
</reference>
<evidence type="ECO:0000256" key="1">
    <source>
        <dbReference type="ARBA" id="ARBA00001255"/>
    </source>
</evidence>
<feature type="binding site" evidence="8">
    <location>
        <position position="444"/>
    </location>
    <ligand>
        <name>substrate</name>
    </ligand>
</feature>
<dbReference type="PANTHER" id="PTHR43053:SF3">
    <property type="entry name" value="ALPHA-GALACTOSIDASE C-RELATED"/>
    <property type="match status" value="1"/>
</dbReference>
<feature type="active site" description="Nucleophile" evidence="7">
    <location>
        <position position="479"/>
    </location>
</feature>
<keyword evidence="4 6" id="KW-0378">Hydrolase</keyword>
<evidence type="ECO:0000313" key="11">
    <source>
        <dbReference type="EMBL" id="AHY15323.1"/>
    </source>
</evidence>
<dbReference type="Gene3D" id="2.60.40.1180">
    <property type="entry name" value="Golgi alpha-mannosidase II"/>
    <property type="match status" value="1"/>
</dbReference>
<feature type="active site" description="Proton donor" evidence="7">
    <location>
        <position position="549"/>
    </location>
</feature>
<dbReference type="KEGG" id="sio:DW64_02340"/>
<dbReference type="InterPro" id="IPR013785">
    <property type="entry name" value="Aldolase_TIM"/>
</dbReference>
<dbReference type="GO" id="GO:0004557">
    <property type="term" value="F:alpha-galactosidase activity"/>
    <property type="evidence" value="ECO:0007669"/>
    <property type="project" value="UniProtKB-UniRule"/>
</dbReference>
<comment type="similarity">
    <text evidence="2">Belongs to the glycosyl hydrolase 36 family.</text>
</comment>
<name>A0A3L8GNN1_STRIN</name>
<feature type="domain" description="Glycosyl hydrolase family 36 C-terminal" evidence="9">
    <location>
        <begin position="651"/>
        <end position="728"/>
    </location>
</feature>
<dbReference type="PROSITE" id="PS00512">
    <property type="entry name" value="ALPHA_GALACTOSIDASE"/>
    <property type="match status" value="1"/>
</dbReference>
<feature type="domain" description="Glycosyl hydrolase family 36 N-terminal" evidence="10">
    <location>
        <begin position="29"/>
        <end position="286"/>
    </location>
</feature>
<dbReference type="Proteomes" id="UP000269148">
    <property type="component" value="Unassembled WGS sequence"/>
</dbReference>